<accession>A0A8J5YFI2</accession>
<dbReference type="AlphaFoldDB" id="A0A8J5YFI2"/>
<sequence>MADHGFLGGPPRPRRDRRPVLCEEGSFGPLLNGFEDGTSPTCSTAKKGRTLRLFALHRGQWPNPRGSATFESARECRSTPQTINRRRPSEECETAMTEAWWPRGGQQFGSSMLGG</sequence>
<protein>
    <submittedName>
        <fullName evidence="2">Uncharacterized protein</fullName>
    </submittedName>
</protein>
<keyword evidence="3" id="KW-1185">Reference proteome</keyword>
<gene>
    <name evidence="2" type="ORF">CXB51_027250</name>
</gene>
<feature type="region of interest" description="Disordered" evidence="1">
    <location>
        <begin position="1"/>
        <end position="20"/>
    </location>
</feature>
<evidence type="ECO:0000313" key="2">
    <source>
        <dbReference type="EMBL" id="KAG8482323.1"/>
    </source>
</evidence>
<evidence type="ECO:0000313" key="3">
    <source>
        <dbReference type="Proteomes" id="UP000701853"/>
    </source>
</evidence>
<reference evidence="2 3" key="1">
    <citation type="journal article" date="2021" name="bioRxiv">
        <title>The Gossypium anomalum genome as a resource for cotton improvement and evolutionary analysis of hybrid incompatibility.</title>
        <authorList>
            <person name="Grover C.E."/>
            <person name="Yuan D."/>
            <person name="Arick M.A."/>
            <person name="Miller E.R."/>
            <person name="Hu G."/>
            <person name="Peterson D.G."/>
            <person name="Wendel J.F."/>
            <person name="Udall J.A."/>
        </authorList>
    </citation>
    <scope>NUCLEOTIDE SEQUENCE [LARGE SCALE GENOMIC DNA]</scope>
    <source>
        <strain evidence="2">JFW-Udall</strain>
        <tissue evidence="2">Leaf</tissue>
    </source>
</reference>
<comment type="caution">
    <text evidence="2">The sequence shown here is derived from an EMBL/GenBank/DDBJ whole genome shotgun (WGS) entry which is preliminary data.</text>
</comment>
<dbReference type="EMBL" id="JAHUZN010000010">
    <property type="protein sequence ID" value="KAG8482323.1"/>
    <property type="molecule type" value="Genomic_DNA"/>
</dbReference>
<dbReference type="Proteomes" id="UP000701853">
    <property type="component" value="Chromosome 10"/>
</dbReference>
<organism evidence="2 3">
    <name type="scientific">Gossypium anomalum</name>
    <dbReference type="NCBI Taxonomy" id="47600"/>
    <lineage>
        <taxon>Eukaryota</taxon>
        <taxon>Viridiplantae</taxon>
        <taxon>Streptophyta</taxon>
        <taxon>Embryophyta</taxon>
        <taxon>Tracheophyta</taxon>
        <taxon>Spermatophyta</taxon>
        <taxon>Magnoliopsida</taxon>
        <taxon>eudicotyledons</taxon>
        <taxon>Gunneridae</taxon>
        <taxon>Pentapetalae</taxon>
        <taxon>rosids</taxon>
        <taxon>malvids</taxon>
        <taxon>Malvales</taxon>
        <taxon>Malvaceae</taxon>
        <taxon>Malvoideae</taxon>
        <taxon>Gossypium</taxon>
    </lineage>
</organism>
<evidence type="ECO:0000256" key="1">
    <source>
        <dbReference type="SAM" id="MobiDB-lite"/>
    </source>
</evidence>
<proteinExistence type="predicted"/>
<feature type="region of interest" description="Disordered" evidence="1">
    <location>
        <begin position="62"/>
        <end position="91"/>
    </location>
</feature>
<name>A0A8J5YFI2_9ROSI</name>